<sequence length="135" mass="15069">MSKPLAVVEGRPRRRKLKAARYTKLPKIAGEKGTDMKPRKTTKRKAITENEVNGVEISLLSSDNNEALREQDIKLAVDLSYLRGKVDSVSESSYLRGKLDAYESMMVNVKQHAVTAFNLSDQAAPEAPAPAHWCW</sequence>
<dbReference type="Proteomes" id="UP000187609">
    <property type="component" value="Unassembled WGS sequence"/>
</dbReference>
<evidence type="ECO:0000313" key="2">
    <source>
        <dbReference type="EMBL" id="OIT05345.1"/>
    </source>
</evidence>
<dbReference type="EMBL" id="MJEQ01037185">
    <property type="protein sequence ID" value="OIT05345.1"/>
    <property type="molecule type" value="Genomic_DNA"/>
</dbReference>
<name>A0A1J6JE73_NICAT</name>
<keyword evidence="3" id="KW-1185">Reference proteome</keyword>
<dbReference type="AlphaFoldDB" id="A0A1J6JE73"/>
<comment type="caution">
    <text evidence="2">The sequence shown here is derived from an EMBL/GenBank/DDBJ whole genome shotgun (WGS) entry which is preliminary data.</text>
</comment>
<dbReference type="Gramene" id="OIT05345">
    <property type="protein sequence ID" value="OIT05345"/>
    <property type="gene ID" value="A4A49_20072"/>
</dbReference>
<dbReference type="KEGG" id="nau:109224709"/>
<feature type="compositionally biased region" description="Basic and acidic residues" evidence="1">
    <location>
        <begin position="29"/>
        <end position="38"/>
    </location>
</feature>
<evidence type="ECO:0000313" key="3">
    <source>
        <dbReference type="Proteomes" id="UP000187609"/>
    </source>
</evidence>
<accession>A0A1J6JE73</accession>
<evidence type="ECO:0000256" key="1">
    <source>
        <dbReference type="SAM" id="MobiDB-lite"/>
    </source>
</evidence>
<reference evidence="2" key="1">
    <citation type="submission" date="2016-11" db="EMBL/GenBank/DDBJ databases">
        <title>The genome of Nicotiana attenuata.</title>
        <authorList>
            <person name="Xu S."/>
            <person name="Brockmoeller T."/>
            <person name="Gaquerel E."/>
            <person name="Navarro A."/>
            <person name="Kuhl H."/>
            <person name="Gase K."/>
            <person name="Ling Z."/>
            <person name="Zhou W."/>
            <person name="Kreitzer C."/>
            <person name="Stanke M."/>
            <person name="Tang H."/>
            <person name="Lyons E."/>
            <person name="Pandey P."/>
            <person name="Pandey S.P."/>
            <person name="Timmermann B."/>
            <person name="Baldwin I.T."/>
        </authorList>
    </citation>
    <scope>NUCLEOTIDE SEQUENCE [LARGE SCALE GENOMIC DNA]</scope>
    <source>
        <strain evidence="2">UT</strain>
    </source>
</reference>
<gene>
    <name evidence="2" type="ORF">A4A49_20072</name>
</gene>
<protein>
    <submittedName>
        <fullName evidence="2">Uncharacterized protein</fullName>
    </submittedName>
</protein>
<proteinExistence type="predicted"/>
<feature type="region of interest" description="Disordered" evidence="1">
    <location>
        <begin position="22"/>
        <end position="45"/>
    </location>
</feature>
<organism evidence="2 3">
    <name type="scientific">Nicotiana attenuata</name>
    <name type="common">Coyote tobacco</name>
    <dbReference type="NCBI Taxonomy" id="49451"/>
    <lineage>
        <taxon>Eukaryota</taxon>
        <taxon>Viridiplantae</taxon>
        <taxon>Streptophyta</taxon>
        <taxon>Embryophyta</taxon>
        <taxon>Tracheophyta</taxon>
        <taxon>Spermatophyta</taxon>
        <taxon>Magnoliopsida</taxon>
        <taxon>eudicotyledons</taxon>
        <taxon>Gunneridae</taxon>
        <taxon>Pentapetalae</taxon>
        <taxon>asterids</taxon>
        <taxon>lamiids</taxon>
        <taxon>Solanales</taxon>
        <taxon>Solanaceae</taxon>
        <taxon>Nicotianoideae</taxon>
        <taxon>Nicotianeae</taxon>
        <taxon>Nicotiana</taxon>
    </lineage>
</organism>